<dbReference type="CDD" id="cd00293">
    <property type="entry name" value="USP-like"/>
    <property type="match status" value="1"/>
</dbReference>
<organism evidence="2 3">
    <name type="scientific">Rhizobium metallidurans</name>
    <dbReference type="NCBI Taxonomy" id="1265931"/>
    <lineage>
        <taxon>Bacteria</taxon>
        <taxon>Pseudomonadati</taxon>
        <taxon>Pseudomonadota</taxon>
        <taxon>Alphaproteobacteria</taxon>
        <taxon>Hyphomicrobiales</taxon>
        <taxon>Rhizobiaceae</taxon>
        <taxon>Rhizobium/Agrobacterium group</taxon>
        <taxon>Rhizobium</taxon>
    </lineage>
</organism>
<accession>A0A7W6CVV6</accession>
<feature type="domain" description="UspA" evidence="1">
    <location>
        <begin position="150"/>
        <end position="274"/>
    </location>
</feature>
<dbReference type="Pfam" id="PF00582">
    <property type="entry name" value="Usp"/>
    <property type="match status" value="1"/>
</dbReference>
<comment type="caution">
    <text evidence="2">The sequence shown here is derived from an EMBL/GenBank/DDBJ whole genome shotgun (WGS) entry which is preliminary data.</text>
</comment>
<protein>
    <submittedName>
        <fullName evidence="2">Nucleotide-binding universal stress UspA family protein</fullName>
    </submittedName>
</protein>
<dbReference type="AlphaFoldDB" id="A0A7W6CVV6"/>
<dbReference type="InterPro" id="IPR006016">
    <property type="entry name" value="UspA"/>
</dbReference>
<name>A0A7W6CVV6_9HYPH</name>
<gene>
    <name evidence="2" type="ORF">GGQ67_003551</name>
</gene>
<dbReference type="RefSeq" id="WP_183901392.1">
    <property type="nucleotide sequence ID" value="NZ_JACIDW010000012.1"/>
</dbReference>
<dbReference type="Gene3D" id="3.40.50.12370">
    <property type="match status" value="1"/>
</dbReference>
<sequence length="274" mass="29454">MPFKTVLTIVSSHRGDDDLKMVSTLCDETEAHLSVVVLTPAPPPPIGHHAIGWFEQRERDEHTLQRRAAAVSDLLTSAAVSADLWTVYPEVPYLDDVVGRRARYADITVLGPELLSDETLKAKALEGALFSSGKPVLLIPAGAKASLKPKRVNVAWDSRVEASNAVASSLDMLRMAEEVRLVLVDPVQGEGAQGAEPGADAAAYLARHGVKIVVDRLPSQGQPIAEVLGRHAVDTAAEVLVMGAYGHSRLRERLFGGVTRSMIETPPLPLLMAR</sequence>
<evidence type="ECO:0000313" key="3">
    <source>
        <dbReference type="Proteomes" id="UP000582090"/>
    </source>
</evidence>
<proteinExistence type="predicted"/>
<dbReference type="SUPFAM" id="SSF52402">
    <property type="entry name" value="Adenine nucleotide alpha hydrolases-like"/>
    <property type="match status" value="1"/>
</dbReference>
<evidence type="ECO:0000313" key="2">
    <source>
        <dbReference type="EMBL" id="MBB3965872.1"/>
    </source>
</evidence>
<reference evidence="2 3" key="1">
    <citation type="submission" date="2020-08" db="EMBL/GenBank/DDBJ databases">
        <title>Genomic Encyclopedia of Type Strains, Phase IV (KMG-IV): sequencing the most valuable type-strain genomes for metagenomic binning, comparative biology and taxonomic classification.</title>
        <authorList>
            <person name="Goeker M."/>
        </authorList>
    </citation>
    <scope>NUCLEOTIDE SEQUENCE [LARGE SCALE GENOMIC DNA]</scope>
    <source>
        <strain evidence="2 3">DSM 26575</strain>
    </source>
</reference>
<keyword evidence="3" id="KW-1185">Reference proteome</keyword>
<dbReference type="Proteomes" id="UP000582090">
    <property type="component" value="Unassembled WGS sequence"/>
</dbReference>
<dbReference type="EMBL" id="JACIDW010000012">
    <property type="protein sequence ID" value="MBB3965872.1"/>
    <property type="molecule type" value="Genomic_DNA"/>
</dbReference>
<evidence type="ECO:0000259" key="1">
    <source>
        <dbReference type="Pfam" id="PF00582"/>
    </source>
</evidence>